<reference evidence="6 7" key="1">
    <citation type="submission" date="2018-09" db="EMBL/GenBank/DDBJ databases">
        <title>Complete genome sequence of Euzebya sp. DY32-46 isolated from seawater of Pacific Ocean.</title>
        <authorList>
            <person name="Xu L."/>
            <person name="Wu Y.-H."/>
            <person name="Xu X.-W."/>
        </authorList>
    </citation>
    <scope>NUCLEOTIDE SEQUENCE [LARGE SCALE GENOMIC DNA]</scope>
    <source>
        <strain evidence="6 7">DY32-46</strain>
    </source>
</reference>
<evidence type="ECO:0000256" key="4">
    <source>
        <dbReference type="RuleBase" id="RU003345"/>
    </source>
</evidence>
<dbReference type="FunFam" id="3.40.309.10:FF:000009">
    <property type="entry name" value="Aldehyde dehydrogenase A"/>
    <property type="match status" value="1"/>
</dbReference>
<dbReference type="Proteomes" id="UP000264006">
    <property type="component" value="Chromosome"/>
</dbReference>
<dbReference type="Pfam" id="PF00171">
    <property type="entry name" value="Aldedh"/>
    <property type="match status" value="1"/>
</dbReference>
<evidence type="ECO:0000313" key="7">
    <source>
        <dbReference type="Proteomes" id="UP000264006"/>
    </source>
</evidence>
<dbReference type="KEGG" id="euz:DVS28_a1534"/>
<dbReference type="InterPro" id="IPR016161">
    <property type="entry name" value="Ald_DH/histidinol_DH"/>
</dbReference>
<keyword evidence="2 4" id="KW-0560">Oxidoreductase</keyword>
<organism evidence="6 7">
    <name type="scientific">Euzebya pacifica</name>
    <dbReference type="NCBI Taxonomy" id="1608957"/>
    <lineage>
        <taxon>Bacteria</taxon>
        <taxon>Bacillati</taxon>
        <taxon>Actinomycetota</taxon>
        <taxon>Nitriliruptoria</taxon>
        <taxon>Euzebyales</taxon>
    </lineage>
</organism>
<sequence length="494" mass="52018">MSDLDVIDPATGRVVGRVPSMTADDVTKAVDLARRAQPAWAALGVDGRHEVLRRVRREIVSRRAELRDVLVAESGKPWEDAQADLLLTLSMMAHWESNAAAACADESLSTRGVWGLGRRAAATYHPHGVVGAIGPWNFPVALTFGDAVAALHAGNTVVLKPSEVTPLSTRWVAEVFAEQARALDAPDHVLSCVTGDGATGAALVAEVDMVQFTGSVRTGRVIAHACIDRSIPCSLELGGKDPWIVLADADLDRVAAAATHYGLFNGGQVCMSAERIYVEDAVHDAFVERLAARVSTLRTVAGSGPGTTDVAPMIAPGQVDVVTAHIRDALDKGARAVTGGLPADVVHPAPTVLVDVDHTMACMTEETFGPTIPVMRVHDVDQAVALANDSAFGLTASVWTRDLARGRAIARRINAGTVSVNDAQLHVGIGHLPMGGVGASGTGARGGMDGIRKFQQRRVVVTNRSPLGRELSWLPYGRTVSAALDRAVGLLYGR</sequence>
<protein>
    <submittedName>
        <fullName evidence="6">Aldehyde dehydrogenase</fullName>
    </submittedName>
</protein>
<dbReference type="OrthoDB" id="6882680at2"/>
<evidence type="ECO:0000259" key="5">
    <source>
        <dbReference type="Pfam" id="PF00171"/>
    </source>
</evidence>
<evidence type="ECO:0000256" key="3">
    <source>
        <dbReference type="PROSITE-ProRule" id="PRU10007"/>
    </source>
</evidence>
<dbReference type="PANTHER" id="PTHR11699">
    <property type="entry name" value="ALDEHYDE DEHYDROGENASE-RELATED"/>
    <property type="match status" value="1"/>
</dbReference>
<name>A0A346XVI0_9ACTN</name>
<dbReference type="InterPro" id="IPR015590">
    <property type="entry name" value="Aldehyde_DH_dom"/>
</dbReference>
<evidence type="ECO:0000313" key="6">
    <source>
        <dbReference type="EMBL" id="AXV06227.1"/>
    </source>
</evidence>
<dbReference type="Gene3D" id="3.40.605.10">
    <property type="entry name" value="Aldehyde Dehydrogenase, Chain A, domain 1"/>
    <property type="match status" value="1"/>
</dbReference>
<feature type="active site" evidence="3">
    <location>
        <position position="236"/>
    </location>
</feature>
<dbReference type="RefSeq" id="WP_114590916.1">
    <property type="nucleotide sequence ID" value="NZ_CP031165.1"/>
</dbReference>
<gene>
    <name evidence="6" type="ORF">DVS28_a1534</name>
</gene>
<dbReference type="CDD" id="cd07099">
    <property type="entry name" value="ALDH_DDALDH"/>
    <property type="match status" value="1"/>
</dbReference>
<dbReference type="Gene3D" id="3.40.309.10">
    <property type="entry name" value="Aldehyde Dehydrogenase, Chain A, domain 2"/>
    <property type="match status" value="1"/>
</dbReference>
<feature type="domain" description="Aldehyde dehydrogenase" evidence="5">
    <location>
        <begin position="4"/>
        <end position="459"/>
    </location>
</feature>
<comment type="similarity">
    <text evidence="1 4">Belongs to the aldehyde dehydrogenase family.</text>
</comment>
<accession>A0A346XVI0</accession>
<dbReference type="InterPro" id="IPR016162">
    <property type="entry name" value="Ald_DH_N"/>
</dbReference>
<dbReference type="SUPFAM" id="SSF53720">
    <property type="entry name" value="ALDH-like"/>
    <property type="match status" value="1"/>
</dbReference>
<proteinExistence type="inferred from homology"/>
<evidence type="ECO:0000256" key="2">
    <source>
        <dbReference type="ARBA" id="ARBA00023002"/>
    </source>
</evidence>
<dbReference type="GO" id="GO:0016620">
    <property type="term" value="F:oxidoreductase activity, acting on the aldehyde or oxo group of donors, NAD or NADP as acceptor"/>
    <property type="evidence" value="ECO:0007669"/>
    <property type="project" value="InterPro"/>
</dbReference>
<dbReference type="InterPro" id="IPR029510">
    <property type="entry name" value="Ald_DH_CS_GLU"/>
</dbReference>
<dbReference type="InterPro" id="IPR016163">
    <property type="entry name" value="Ald_DH_C"/>
</dbReference>
<dbReference type="EMBL" id="CP031165">
    <property type="protein sequence ID" value="AXV06227.1"/>
    <property type="molecule type" value="Genomic_DNA"/>
</dbReference>
<dbReference type="AlphaFoldDB" id="A0A346XVI0"/>
<evidence type="ECO:0000256" key="1">
    <source>
        <dbReference type="ARBA" id="ARBA00009986"/>
    </source>
</evidence>
<dbReference type="PROSITE" id="PS00687">
    <property type="entry name" value="ALDEHYDE_DEHYDR_GLU"/>
    <property type="match status" value="1"/>
</dbReference>
<keyword evidence="7" id="KW-1185">Reference proteome</keyword>